<reference evidence="2" key="1">
    <citation type="submission" date="2003-08" db="EMBL/GenBank/DDBJ databases">
        <authorList>
            <person name="Birren B."/>
            <person name="Nusbaum C."/>
            <person name="Abebe A."/>
            <person name="Abouelleil A."/>
            <person name="Adekoya E."/>
            <person name="Ait-zahra M."/>
            <person name="Allen N."/>
            <person name="Allen T."/>
            <person name="An P."/>
            <person name="Anderson M."/>
            <person name="Anderson S."/>
            <person name="Arachchi H."/>
            <person name="Armbruster J."/>
            <person name="Bachantsang P."/>
            <person name="Baldwin J."/>
            <person name="Barry A."/>
            <person name="Bayul T."/>
            <person name="Blitshsteyn B."/>
            <person name="Bloom T."/>
            <person name="Blye J."/>
            <person name="Boguslavskiy L."/>
            <person name="Borowsky M."/>
            <person name="Boukhgalter B."/>
            <person name="Brunache A."/>
            <person name="Butler J."/>
            <person name="Calixte N."/>
            <person name="Calvo S."/>
            <person name="Camarata J."/>
            <person name="Campo K."/>
            <person name="Chang J."/>
            <person name="Cheshatsang Y."/>
            <person name="Citroen M."/>
            <person name="Collymore A."/>
            <person name="Considine T."/>
            <person name="Cook A."/>
            <person name="Cooke P."/>
            <person name="Corum B."/>
            <person name="Cuomo C."/>
            <person name="David R."/>
            <person name="Dawoe T."/>
            <person name="Degray S."/>
            <person name="Dodge S."/>
            <person name="Dooley K."/>
            <person name="Dorje P."/>
            <person name="Dorjee K."/>
            <person name="Dorris L."/>
            <person name="Duffey N."/>
            <person name="Dupes A."/>
            <person name="Elkins T."/>
            <person name="Engels R."/>
            <person name="Erickson J."/>
            <person name="Farina A."/>
            <person name="Faro S."/>
            <person name="Ferreira P."/>
            <person name="Fischer H."/>
            <person name="Fitzgerald M."/>
            <person name="Foley K."/>
            <person name="Gage D."/>
            <person name="Galagan J."/>
            <person name="Gearin G."/>
            <person name="Gnerre S."/>
            <person name="Gnirke A."/>
            <person name="Goyette A."/>
            <person name="Graham J."/>
            <person name="Grandbois E."/>
            <person name="Gyaltsen K."/>
            <person name="Hafez N."/>
            <person name="Hagopian D."/>
            <person name="Hagos B."/>
            <person name="Hall J."/>
            <person name="Hatcher B."/>
            <person name="Heller A."/>
            <person name="Higgins H."/>
            <person name="Honan T."/>
            <person name="Horn A."/>
            <person name="Houde N."/>
            <person name="Hughes L."/>
            <person name="Hulme W."/>
            <person name="Husby E."/>
            <person name="Iliev I."/>
            <person name="Jaffe D."/>
            <person name="Jones C."/>
            <person name="Kamal M."/>
            <person name="Kamat A."/>
            <person name="Kamvysselis M."/>
            <person name="Karlsson E."/>
            <person name="Kells C."/>
            <person name="Kieu A."/>
            <person name="Kisner P."/>
            <person name="Kodira C."/>
            <person name="Kulbokas E."/>
            <person name="Labutti K."/>
            <person name="Lama D."/>
            <person name="Landers T."/>
            <person name="Leger J."/>
            <person name="Levine S."/>
            <person name="Lewis D."/>
            <person name="Lewis T."/>
            <person name="Lindblad-toh K."/>
            <person name="Liu X."/>
            <person name="Lokyitsang T."/>
            <person name="Lokyitsang Y."/>
            <person name="Lucien O."/>
            <person name="Lui A."/>
            <person name="Ma L.J."/>
            <person name="Mabbitt R."/>
            <person name="Macdonald J."/>
            <person name="Maclean C."/>
            <person name="Major J."/>
            <person name="Manning J."/>
            <person name="Marabella R."/>
            <person name="Maru K."/>
            <person name="Matthews C."/>
            <person name="Mauceli E."/>
            <person name="Mccarthy M."/>
            <person name="Mcdonough S."/>
            <person name="Mcghee T."/>
            <person name="Meldrim J."/>
            <person name="Meneus L."/>
            <person name="Mesirov J."/>
            <person name="Mihalev A."/>
            <person name="Mihova T."/>
            <person name="Mikkelsen T."/>
            <person name="Mlenga V."/>
            <person name="Moru K."/>
            <person name="Mozes J."/>
            <person name="Mulrain L."/>
            <person name="Munson G."/>
            <person name="Naylor J."/>
            <person name="Newes C."/>
            <person name="Nguyen C."/>
            <person name="Nguyen N."/>
            <person name="Nguyen T."/>
            <person name="Nicol R."/>
            <person name="Nielsen C."/>
            <person name="Nizzari M."/>
            <person name="Norbu C."/>
            <person name="Norbu N."/>
            <person name="O'donnell P."/>
            <person name="Okoawo O."/>
            <person name="O'leary S."/>
            <person name="Omotosho B."/>
            <person name="O'neill K."/>
            <person name="Osman S."/>
            <person name="Parker S."/>
            <person name="Perrin D."/>
            <person name="Phunkhang P."/>
            <person name="Piqani B."/>
            <person name="Purcell S."/>
            <person name="Rachupka T."/>
            <person name="Ramasamy U."/>
            <person name="Rameau R."/>
            <person name="Ray V."/>
            <person name="Raymond C."/>
            <person name="Retta R."/>
            <person name="Richardson S."/>
            <person name="Rise C."/>
            <person name="Rodriguez J."/>
            <person name="Rogers J."/>
            <person name="Rogov P."/>
            <person name="Rutman M."/>
            <person name="Schupbach R."/>
            <person name="Seaman C."/>
            <person name="Settipalli S."/>
            <person name="Sharpe T."/>
            <person name="Sheridan J."/>
            <person name="Sherpa N."/>
            <person name="Shi J."/>
            <person name="Smirnov S."/>
            <person name="Smith C."/>
            <person name="Sougnez C."/>
            <person name="Spencer B."/>
            <person name="Stalker J."/>
            <person name="Stange-thomann N."/>
            <person name="Stavropoulos S."/>
            <person name="Stetson K."/>
            <person name="Stone C."/>
            <person name="Stone S."/>
            <person name="Stubbs M."/>
            <person name="Talamas J."/>
            <person name="Tchuinga P."/>
            <person name="Tenzing P."/>
            <person name="Tesfaye S."/>
            <person name="Theodore J."/>
            <person name="Thoulutsang Y."/>
            <person name="Topham K."/>
            <person name="Towey S."/>
            <person name="Tsamla T."/>
            <person name="Tsomo N."/>
            <person name="Vallee D."/>
            <person name="Vassiliev H."/>
            <person name="Venkataraman V."/>
            <person name="Vinson J."/>
            <person name="Vo A."/>
            <person name="Wade C."/>
            <person name="Wang S."/>
            <person name="Wangchuk T."/>
            <person name="Wangdi T."/>
            <person name="Whittaker C."/>
            <person name="Wilkinson J."/>
            <person name="Wu Y."/>
            <person name="Wyman D."/>
            <person name="Yadav S."/>
            <person name="Yang S."/>
            <person name="Yang X."/>
            <person name="Yeager S."/>
            <person name="Yee E."/>
            <person name="Young G."/>
            <person name="Zainoun J."/>
            <person name="Zembeck L."/>
            <person name="Zimmer A."/>
            <person name="Zody M."/>
            <person name="Lander E."/>
        </authorList>
    </citation>
    <scope>NUCLEOTIDE SEQUENCE [LARGE SCALE GENOMIC DNA]</scope>
</reference>
<dbReference type="Ensembl" id="ENSCSAVT00000003299.1">
    <property type="protein sequence ID" value="ENSCSAVP00000003250.1"/>
    <property type="gene ID" value="ENSCSAVG00000001933.1"/>
</dbReference>
<organism evidence="1 2">
    <name type="scientific">Ciona savignyi</name>
    <name type="common">Pacific transparent sea squirt</name>
    <dbReference type="NCBI Taxonomy" id="51511"/>
    <lineage>
        <taxon>Eukaryota</taxon>
        <taxon>Metazoa</taxon>
        <taxon>Chordata</taxon>
        <taxon>Tunicata</taxon>
        <taxon>Ascidiacea</taxon>
        <taxon>Phlebobranchia</taxon>
        <taxon>Cionidae</taxon>
        <taxon>Ciona</taxon>
    </lineage>
</organism>
<dbReference type="HOGENOM" id="CLU_1131215_0_0_1"/>
<reference evidence="1" key="3">
    <citation type="submission" date="2025-09" db="UniProtKB">
        <authorList>
            <consortium name="Ensembl"/>
        </authorList>
    </citation>
    <scope>IDENTIFICATION</scope>
</reference>
<dbReference type="InParanoid" id="H2YD52"/>
<keyword evidence="2" id="KW-1185">Reference proteome</keyword>
<dbReference type="GeneTree" id="ENSGT00660000097443"/>
<proteinExistence type="predicted"/>
<evidence type="ECO:0000313" key="2">
    <source>
        <dbReference type="Proteomes" id="UP000007875"/>
    </source>
</evidence>
<protein>
    <submittedName>
        <fullName evidence="1">Uncharacterized protein</fullName>
    </submittedName>
</protein>
<dbReference type="Proteomes" id="UP000007875">
    <property type="component" value="Unassembled WGS sequence"/>
</dbReference>
<sequence length="246" mass="28008">MFDGSLTPPLSDISDCDAEAADNGDVRRENSPVLAAKRPKKSNKILKRKLSLDECTIISPRTNETECYCMISDLQFLTDIFYSASNFILYLEHKAIESNKIHPGFKCSDQDIKPVFRILDSFIKKFDGVNYKDQACHLIEKLDVLCGEVALVADIGPKHMHRLLSSKFRLSVEERNLHECGSHELVSWIHCFCDVNMYALKVTRVAKEKCAQLNIIEILHSSGMAVNDDHDLLTRTCSRILHQLFY</sequence>
<dbReference type="AlphaFoldDB" id="H2YD52"/>
<reference evidence="1" key="2">
    <citation type="submission" date="2025-08" db="UniProtKB">
        <authorList>
            <consortium name="Ensembl"/>
        </authorList>
    </citation>
    <scope>IDENTIFICATION</scope>
</reference>
<name>H2YD52_CIOSA</name>
<accession>H2YD52</accession>
<evidence type="ECO:0000313" key="1">
    <source>
        <dbReference type="Ensembl" id="ENSCSAVP00000003250.1"/>
    </source>
</evidence>